<protein>
    <submittedName>
        <fullName evidence="1">Rho-binding antiterminator</fullName>
    </submittedName>
</protein>
<keyword evidence="2" id="KW-1185">Reference proteome</keyword>
<evidence type="ECO:0000313" key="2">
    <source>
        <dbReference type="Proteomes" id="UP000190341"/>
    </source>
</evidence>
<dbReference type="Gene3D" id="2.30.30.400">
    <property type="entry name" value="Rof-like"/>
    <property type="match status" value="1"/>
</dbReference>
<dbReference type="RefSeq" id="WP_079723751.1">
    <property type="nucleotide sequence ID" value="NZ_BMCL01000002.1"/>
</dbReference>
<dbReference type="EMBL" id="FUZV01000001">
    <property type="protein sequence ID" value="SKC59734.1"/>
    <property type="molecule type" value="Genomic_DNA"/>
</dbReference>
<dbReference type="OrthoDB" id="5344363at2"/>
<reference evidence="1 2" key="1">
    <citation type="submission" date="2017-02" db="EMBL/GenBank/DDBJ databases">
        <authorList>
            <person name="Peterson S.W."/>
        </authorList>
    </citation>
    <scope>NUCLEOTIDE SEQUENCE [LARGE SCALE GENOMIC DNA]</scope>
    <source>
        <strain evidence="1 2">P15</strain>
    </source>
</reference>
<dbReference type="SUPFAM" id="SSF101744">
    <property type="entry name" value="Rof/RNase P subunit-like"/>
    <property type="match status" value="1"/>
</dbReference>
<evidence type="ECO:0000313" key="1">
    <source>
        <dbReference type="EMBL" id="SKC59734.1"/>
    </source>
</evidence>
<dbReference type="InterPro" id="IPR023534">
    <property type="entry name" value="Rof/RNase_P-like"/>
</dbReference>
<dbReference type="AlphaFoldDB" id="A0A1T5K7X9"/>
<dbReference type="Proteomes" id="UP000190341">
    <property type="component" value="Unassembled WGS sequence"/>
</dbReference>
<proteinExistence type="predicted"/>
<gene>
    <name evidence="1" type="ORF">SAMN06296058_1453</name>
</gene>
<dbReference type="InterPro" id="IPR038626">
    <property type="entry name" value="Rof-like_sf"/>
</dbReference>
<name>A0A1T5K7X9_9GAMM</name>
<accession>A0A1T5K7X9</accession>
<dbReference type="STRING" id="428993.SAMN06296058_1453"/>
<organism evidence="1 2">
    <name type="scientific">Pseudoxanthomonas indica</name>
    <dbReference type="NCBI Taxonomy" id="428993"/>
    <lineage>
        <taxon>Bacteria</taxon>
        <taxon>Pseudomonadati</taxon>
        <taxon>Pseudomonadota</taxon>
        <taxon>Gammaproteobacteria</taxon>
        <taxon>Lysobacterales</taxon>
        <taxon>Lysobacteraceae</taxon>
        <taxon>Pseudoxanthomonas</taxon>
    </lineage>
</organism>
<sequence length="85" mass="9510">MSAYSTYQPINCEFHDVLESVAVRRTVALIRYLDDDGLQASLQSRIADVYSLQGAEYLRLASGERIRLDQLLSIDGVQLASFPTD</sequence>